<dbReference type="Gene3D" id="2.60.120.10">
    <property type="entry name" value="Jelly Rolls"/>
    <property type="match status" value="1"/>
</dbReference>
<feature type="domain" description="HTH araC/xylS-type" evidence="4">
    <location>
        <begin position="203"/>
        <end position="300"/>
    </location>
</feature>
<dbReference type="Pfam" id="PF02311">
    <property type="entry name" value="AraC_binding"/>
    <property type="match status" value="1"/>
</dbReference>
<reference evidence="5 6" key="1">
    <citation type="submission" date="2018-02" db="EMBL/GenBank/DDBJ databases">
        <title>Genomic Encyclopedia of Archaeal and Bacterial Type Strains, Phase II (KMG-II): from individual species to whole genera.</title>
        <authorList>
            <person name="Goeker M."/>
        </authorList>
    </citation>
    <scope>NUCLEOTIDE SEQUENCE [LARGE SCALE GENOMIC DNA]</scope>
    <source>
        <strain evidence="5 6">DSM 3808</strain>
    </source>
</reference>
<name>A0A2S6HHL5_9FIRM</name>
<dbReference type="GO" id="GO:0003700">
    <property type="term" value="F:DNA-binding transcription factor activity"/>
    <property type="evidence" value="ECO:0007669"/>
    <property type="project" value="InterPro"/>
</dbReference>
<dbReference type="EMBL" id="PTJA01000017">
    <property type="protein sequence ID" value="PPK76871.1"/>
    <property type="molecule type" value="Genomic_DNA"/>
</dbReference>
<evidence type="ECO:0000259" key="4">
    <source>
        <dbReference type="PROSITE" id="PS01124"/>
    </source>
</evidence>
<dbReference type="PROSITE" id="PS01124">
    <property type="entry name" value="HTH_ARAC_FAMILY_2"/>
    <property type="match status" value="1"/>
</dbReference>
<comment type="caution">
    <text evidence="5">The sequence shown here is derived from an EMBL/GenBank/DDBJ whole genome shotgun (WGS) entry which is preliminary data.</text>
</comment>
<dbReference type="PRINTS" id="PR00032">
    <property type="entry name" value="HTHARAC"/>
</dbReference>
<evidence type="ECO:0000313" key="6">
    <source>
        <dbReference type="Proteomes" id="UP000237749"/>
    </source>
</evidence>
<dbReference type="AlphaFoldDB" id="A0A2S6HHL5"/>
<dbReference type="GO" id="GO:0043565">
    <property type="term" value="F:sequence-specific DNA binding"/>
    <property type="evidence" value="ECO:0007669"/>
    <property type="project" value="InterPro"/>
</dbReference>
<evidence type="ECO:0000256" key="3">
    <source>
        <dbReference type="ARBA" id="ARBA00023163"/>
    </source>
</evidence>
<dbReference type="InterPro" id="IPR037923">
    <property type="entry name" value="HTH-like"/>
</dbReference>
<keyword evidence="1" id="KW-0805">Transcription regulation</keyword>
<dbReference type="Gene3D" id="1.10.10.60">
    <property type="entry name" value="Homeodomain-like"/>
    <property type="match status" value="2"/>
</dbReference>
<dbReference type="InterPro" id="IPR014710">
    <property type="entry name" value="RmlC-like_jellyroll"/>
</dbReference>
<gene>
    <name evidence="5" type="ORF">BXY41_117100</name>
</gene>
<evidence type="ECO:0000313" key="5">
    <source>
        <dbReference type="EMBL" id="PPK76871.1"/>
    </source>
</evidence>
<accession>A0A2S6HHL5</accession>
<dbReference type="SUPFAM" id="SSF46689">
    <property type="entry name" value="Homeodomain-like"/>
    <property type="match status" value="2"/>
</dbReference>
<evidence type="ECO:0000256" key="1">
    <source>
        <dbReference type="ARBA" id="ARBA00023015"/>
    </source>
</evidence>
<dbReference type="SUPFAM" id="SSF51215">
    <property type="entry name" value="Regulatory protein AraC"/>
    <property type="match status" value="1"/>
</dbReference>
<dbReference type="Pfam" id="PF12833">
    <property type="entry name" value="HTH_18"/>
    <property type="match status" value="1"/>
</dbReference>
<keyword evidence="3" id="KW-0804">Transcription</keyword>
<dbReference type="InterPro" id="IPR003313">
    <property type="entry name" value="AraC-bd"/>
</dbReference>
<dbReference type="Proteomes" id="UP000237749">
    <property type="component" value="Unassembled WGS sequence"/>
</dbReference>
<keyword evidence="6" id="KW-1185">Reference proteome</keyword>
<dbReference type="InterPro" id="IPR020449">
    <property type="entry name" value="Tscrpt_reg_AraC-type_HTH"/>
</dbReference>
<organism evidence="5 6">
    <name type="scientific">Lacrimispora xylanisolvens</name>
    <dbReference type="NCBI Taxonomy" id="384636"/>
    <lineage>
        <taxon>Bacteria</taxon>
        <taxon>Bacillati</taxon>
        <taxon>Bacillota</taxon>
        <taxon>Clostridia</taxon>
        <taxon>Lachnospirales</taxon>
        <taxon>Lachnospiraceae</taxon>
        <taxon>Lacrimispora</taxon>
    </lineage>
</organism>
<keyword evidence="2 5" id="KW-0238">DNA-binding</keyword>
<dbReference type="InterPro" id="IPR009057">
    <property type="entry name" value="Homeodomain-like_sf"/>
</dbReference>
<proteinExistence type="predicted"/>
<dbReference type="SMART" id="SM00342">
    <property type="entry name" value="HTH_ARAC"/>
    <property type="match status" value="1"/>
</dbReference>
<dbReference type="InterPro" id="IPR018060">
    <property type="entry name" value="HTH_AraC"/>
</dbReference>
<dbReference type="PANTHER" id="PTHR43280">
    <property type="entry name" value="ARAC-FAMILY TRANSCRIPTIONAL REGULATOR"/>
    <property type="match status" value="1"/>
</dbReference>
<protein>
    <submittedName>
        <fullName evidence="5">AraC-like DNA-binding protein</fullName>
    </submittedName>
</protein>
<dbReference type="PANTHER" id="PTHR43280:SF34">
    <property type="entry name" value="ARAC-FAMILY TRANSCRIPTIONAL REGULATOR"/>
    <property type="match status" value="1"/>
</dbReference>
<sequence length="306" mass="36454">MEMKERVFFEEFDSLYYFHGGSENWAMQGFHFHNQYEIILFLTDGALMEVGNRTYHVRSGDLFLINNKEYHRTSGAAGKTYYRYVLMFEPELLSQMAEVFHYDFSRFFENRPDPFLHRLHLCGENLQKVEKLFEKIEQGIHSQNRDRAESTVRIKLSILELIASINEMYQFFMEREKNKPTQEFVEKPEEEFKDPVLYRDRIEQLKKYIASHVEERLDLNEISSRFYMNRYYLSHYFKKETGFSLTQYVANQKIIAAKALLKEGHSVTDVALALSYNSDSHFISVFKKMTGITPKKYAQSKESKKE</sequence>
<evidence type="ECO:0000256" key="2">
    <source>
        <dbReference type="ARBA" id="ARBA00023125"/>
    </source>
</evidence>